<evidence type="ECO:0000256" key="1">
    <source>
        <dbReference type="SAM" id="MobiDB-lite"/>
    </source>
</evidence>
<evidence type="ECO:0008006" key="6">
    <source>
        <dbReference type="Google" id="ProtNLM"/>
    </source>
</evidence>
<dbReference type="PANTHER" id="PTHR10622">
    <property type="entry name" value="HET DOMAIN-CONTAINING PROTEIN"/>
    <property type="match status" value="1"/>
</dbReference>
<dbReference type="Pfam" id="PF26640">
    <property type="entry name" value="DUF8212"/>
    <property type="match status" value="1"/>
</dbReference>
<name>A0AAV9JMJ5_9PEZI</name>
<keyword evidence="5" id="KW-1185">Reference proteome</keyword>
<feature type="region of interest" description="Disordered" evidence="1">
    <location>
        <begin position="132"/>
        <end position="164"/>
    </location>
</feature>
<dbReference type="AlphaFoldDB" id="A0AAV9JMJ5"/>
<dbReference type="Pfam" id="PF06985">
    <property type="entry name" value="HET"/>
    <property type="match status" value="1"/>
</dbReference>
<organism evidence="4 5">
    <name type="scientific">Oleoguttula mirabilis</name>
    <dbReference type="NCBI Taxonomy" id="1507867"/>
    <lineage>
        <taxon>Eukaryota</taxon>
        <taxon>Fungi</taxon>
        <taxon>Dikarya</taxon>
        <taxon>Ascomycota</taxon>
        <taxon>Pezizomycotina</taxon>
        <taxon>Dothideomycetes</taxon>
        <taxon>Dothideomycetidae</taxon>
        <taxon>Mycosphaerellales</taxon>
        <taxon>Teratosphaeriaceae</taxon>
        <taxon>Oleoguttula</taxon>
    </lineage>
</organism>
<evidence type="ECO:0000313" key="5">
    <source>
        <dbReference type="Proteomes" id="UP001324427"/>
    </source>
</evidence>
<reference evidence="4 5" key="1">
    <citation type="submission" date="2021-11" db="EMBL/GenBank/DDBJ databases">
        <title>Black yeast isolated from Biological Soil Crust.</title>
        <authorList>
            <person name="Kurbessoian T."/>
        </authorList>
    </citation>
    <scope>NUCLEOTIDE SEQUENCE [LARGE SCALE GENOMIC DNA]</scope>
    <source>
        <strain evidence="4 5">CCFEE 5522</strain>
    </source>
</reference>
<protein>
    <recommendedName>
        <fullName evidence="6">Heterokaryon incompatibility domain-containing protein</fullName>
    </recommendedName>
</protein>
<proteinExistence type="predicted"/>
<sequence>MNYVILSHRWGDEEVSYEDFILAQQVDEYPEWWPPSVHGRRVRQKAGYDKITTFCLVAKRLDFMWCWVDTCCIDKRSSAELSEAINSMWKWYKDSAVCLVYMSDVTFEPDPRALGIIGKIKHSFITDVDELEDDASEDDDSVDDEVENEGIGEQQTNTVRSPVDLDIGDDDIEVDATENHDNADDFIGSDNVEDDNNEDVELEDDEDAWGTFRKSAWFTRCWTMQELLAPKVLDFYTSAWINFGRIAKWPYHKACSLPERLGSELAQATGIPQKVLLGTNSVYYTSIAQRMSWAAGRQATRVEDVAYSLLGLFGINMPLLYGEGPKAFIRLQHEILRQSSDLSIFAWKWRHDYVCCRGCYAHKLLAESPEPFAESGDVRASMATTLPPNISSLGLDITVDGQPVVSPGTVRKSIILVTVGHIATAHGNPLQRTIALLLSRPPEVRHEAMQGPSAIDGRSLSCKFGHEMGAEYPPDACTWGQVKPYRLFLPIR</sequence>
<dbReference type="PANTHER" id="PTHR10622:SF10">
    <property type="entry name" value="HET DOMAIN-CONTAINING PROTEIN"/>
    <property type="match status" value="1"/>
</dbReference>
<gene>
    <name evidence="4" type="ORF">LTR36_001512</name>
</gene>
<accession>A0AAV9JMJ5</accession>
<dbReference type="InterPro" id="IPR010730">
    <property type="entry name" value="HET"/>
</dbReference>
<evidence type="ECO:0000259" key="3">
    <source>
        <dbReference type="Pfam" id="PF26640"/>
    </source>
</evidence>
<evidence type="ECO:0000259" key="2">
    <source>
        <dbReference type="Pfam" id="PF06985"/>
    </source>
</evidence>
<feature type="compositionally biased region" description="Acidic residues" evidence="1">
    <location>
        <begin position="132"/>
        <end position="150"/>
    </location>
</feature>
<comment type="caution">
    <text evidence="4">The sequence shown here is derived from an EMBL/GenBank/DDBJ whole genome shotgun (WGS) entry which is preliminary data.</text>
</comment>
<feature type="domain" description="Heterokaryon incompatibility" evidence="2">
    <location>
        <begin position="3"/>
        <end position="226"/>
    </location>
</feature>
<evidence type="ECO:0000313" key="4">
    <source>
        <dbReference type="EMBL" id="KAK4546780.1"/>
    </source>
</evidence>
<dbReference type="Proteomes" id="UP001324427">
    <property type="component" value="Unassembled WGS sequence"/>
</dbReference>
<dbReference type="EMBL" id="JAVFHQ010000013">
    <property type="protein sequence ID" value="KAK4546780.1"/>
    <property type="molecule type" value="Genomic_DNA"/>
</dbReference>
<feature type="domain" description="DUF8212" evidence="3">
    <location>
        <begin position="326"/>
        <end position="349"/>
    </location>
</feature>
<dbReference type="InterPro" id="IPR058525">
    <property type="entry name" value="DUF8212"/>
</dbReference>